<evidence type="ECO:0000256" key="3">
    <source>
        <dbReference type="ARBA" id="ARBA00022475"/>
    </source>
</evidence>
<dbReference type="PANTHER" id="PTHR30506">
    <property type="entry name" value="INNER MEMBRANE PROTEIN"/>
    <property type="match status" value="1"/>
</dbReference>
<protein>
    <submittedName>
        <fullName evidence="9">Trimeric intracellular cation channel family protein</fullName>
    </submittedName>
</protein>
<dbReference type="PANTHER" id="PTHR30506:SF3">
    <property type="entry name" value="UPF0126 INNER MEMBRANE PROTEIN YADS-RELATED"/>
    <property type="match status" value="1"/>
</dbReference>
<evidence type="ECO:0000259" key="8">
    <source>
        <dbReference type="Pfam" id="PF03458"/>
    </source>
</evidence>
<dbReference type="EMBL" id="SRSD01000002">
    <property type="protein sequence ID" value="KAA0894334.1"/>
    <property type="molecule type" value="Genomic_DNA"/>
</dbReference>
<feature type="domain" description="Glycine transporter" evidence="8">
    <location>
        <begin position="15"/>
        <end position="89"/>
    </location>
</feature>
<feature type="domain" description="Glycine transporter" evidence="8">
    <location>
        <begin position="101"/>
        <end position="171"/>
    </location>
</feature>
<comment type="subcellular location">
    <subcellularLocation>
        <location evidence="1">Cell membrane</location>
        <topology evidence="1">Multi-pass membrane protein</topology>
    </subcellularLocation>
</comment>
<dbReference type="GO" id="GO:0005886">
    <property type="term" value="C:plasma membrane"/>
    <property type="evidence" value="ECO:0007669"/>
    <property type="project" value="UniProtKB-SubCell"/>
</dbReference>
<evidence type="ECO:0000256" key="1">
    <source>
        <dbReference type="ARBA" id="ARBA00004651"/>
    </source>
</evidence>
<evidence type="ECO:0000256" key="7">
    <source>
        <dbReference type="SAM" id="Phobius"/>
    </source>
</evidence>
<organism evidence="9 10">
    <name type="scientific">Oryzomonas rubra</name>
    <dbReference type="NCBI Taxonomy" id="2509454"/>
    <lineage>
        <taxon>Bacteria</taxon>
        <taxon>Pseudomonadati</taxon>
        <taxon>Thermodesulfobacteriota</taxon>
        <taxon>Desulfuromonadia</taxon>
        <taxon>Geobacterales</taxon>
        <taxon>Geobacteraceae</taxon>
        <taxon>Oryzomonas</taxon>
    </lineage>
</organism>
<dbReference type="Pfam" id="PF03458">
    <property type="entry name" value="Gly_transporter"/>
    <property type="match status" value="2"/>
</dbReference>
<dbReference type="OrthoDB" id="9791874at2"/>
<name>A0A5A9XN17_9BACT</name>
<keyword evidence="3" id="KW-1003">Cell membrane</keyword>
<keyword evidence="6 7" id="KW-0472">Membrane</keyword>
<keyword evidence="4 7" id="KW-0812">Transmembrane</keyword>
<evidence type="ECO:0000256" key="4">
    <source>
        <dbReference type="ARBA" id="ARBA00022692"/>
    </source>
</evidence>
<evidence type="ECO:0000256" key="2">
    <source>
        <dbReference type="ARBA" id="ARBA00008193"/>
    </source>
</evidence>
<proteinExistence type="inferred from homology"/>
<feature type="transmembrane region" description="Helical" evidence="7">
    <location>
        <begin position="39"/>
        <end position="60"/>
    </location>
</feature>
<dbReference type="InterPro" id="IPR005115">
    <property type="entry name" value="Gly_transporter"/>
</dbReference>
<accession>A0A5A9XN17</accession>
<gene>
    <name evidence="9" type="ORF">ET418_03855</name>
</gene>
<feature type="transmembrane region" description="Helical" evidence="7">
    <location>
        <begin position="121"/>
        <end position="141"/>
    </location>
</feature>
<evidence type="ECO:0000313" key="10">
    <source>
        <dbReference type="Proteomes" id="UP000324298"/>
    </source>
</evidence>
<reference evidence="9 10" key="1">
    <citation type="submission" date="2019-04" db="EMBL/GenBank/DDBJ databases">
        <title>Geobacter ruber sp. nov., ferric-reducing bacteria isolated from paddy soil.</title>
        <authorList>
            <person name="Xu Z."/>
            <person name="Masuda Y."/>
            <person name="Itoh H."/>
            <person name="Senoo K."/>
        </authorList>
    </citation>
    <scope>NUCLEOTIDE SEQUENCE [LARGE SCALE GENOMIC DNA]</scope>
    <source>
        <strain evidence="9 10">Red88</strain>
    </source>
</reference>
<feature type="transmembrane region" description="Helical" evidence="7">
    <location>
        <begin position="161"/>
        <end position="194"/>
    </location>
</feature>
<comment type="similarity">
    <text evidence="2">Belongs to the UPF0126 family.</text>
</comment>
<dbReference type="Proteomes" id="UP000324298">
    <property type="component" value="Unassembled WGS sequence"/>
</dbReference>
<evidence type="ECO:0000313" key="9">
    <source>
        <dbReference type="EMBL" id="KAA0894334.1"/>
    </source>
</evidence>
<dbReference type="AlphaFoldDB" id="A0A5A9XN17"/>
<keyword evidence="10" id="KW-1185">Reference proteome</keyword>
<evidence type="ECO:0000256" key="5">
    <source>
        <dbReference type="ARBA" id="ARBA00022989"/>
    </source>
</evidence>
<sequence>MMVKKELTVDRLVLVLDLVGTFVFALSGAMAAVQRRLDLFGVLVLSFAAATFGGIARDLLIGAVPPAAISNWRYLAVSLVAGIITFYWHPAINRLMNPVLIFDAAGLGLFAVAGTHKALSYGLNPVMAALLGMLTGIGGGMARDVLLTEIPVVLRAELYAVAALAGAAVVVGGNMLGLSFTMASIVGAALCFWLRFMAIRHGWQLPIARGLKQPAEETKSPYESKDDSVNIP</sequence>
<feature type="transmembrane region" description="Helical" evidence="7">
    <location>
        <begin position="72"/>
        <end position="89"/>
    </location>
</feature>
<evidence type="ECO:0000256" key="6">
    <source>
        <dbReference type="ARBA" id="ARBA00023136"/>
    </source>
</evidence>
<comment type="caution">
    <text evidence="9">The sequence shown here is derived from an EMBL/GenBank/DDBJ whole genome shotgun (WGS) entry which is preliminary data.</text>
</comment>
<feature type="transmembrane region" description="Helical" evidence="7">
    <location>
        <begin position="12"/>
        <end position="33"/>
    </location>
</feature>
<keyword evidence="5 7" id="KW-1133">Transmembrane helix</keyword>